<keyword evidence="6 7" id="KW-0472">Membrane</keyword>
<accession>A0ABV3LGL5</accession>
<evidence type="ECO:0000256" key="5">
    <source>
        <dbReference type="ARBA" id="ARBA00022989"/>
    </source>
</evidence>
<feature type="transmembrane region" description="Helical" evidence="7">
    <location>
        <begin position="567"/>
        <end position="589"/>
    </location>
</feature>
<feature type="transmembrane region" description="Helical" evidence="7">
    <location>
        <begin position="609"/>
        <end position="635"/>
    </location>
</feature>
<feature type="domain" description="SSD" evidence="8">
    <location>
        <begin position="233"/>
        <end position="328"/>
    </location>
</feature>
<dbReference type="Proteomes" id="UP001553715">
    <property type="component" value="Unassembled WGS sequence"/>
</dbReference>
<dbReference type="RefSeq" id="WP_366232827.1">
    <property type="nucleotide sequence ID" value="NZ_JBFBMH010000009.1"/>
</dbReference>
<evidence type="ECO:0000256" key="7">
    <source>
        <dbReference type="SAM" id="Phobius"/>
    </source>
</evidence>
<evidence type="ECO:0000313" key="10">
    <source>
        <dbReference type="Proteomes" id="UP001553715"/>
    </source>
</evidence>
<protein>
    <submittedName>
        <fullName evidence="9">MMPL family transporter</fullName>
    </submittedName>
</protein>
<dbReference type="InterPro" id="IPR050545">
    <property type="entry name" value="Mycobact_MmpL"/>
</dbReference>
<dbReference type="EMBL" id="JBFBMH010000009">
    <property type="protein sequence ID" value="MEW1975055.1"/>
    <property type="molecule type" value="Genomic_DNA"/>
</dbReference>
<evidence type="ECO:0000256" key="1">
    <source>
        <dbReference type="ARBA" id="ARBA00004651"/>
    </source>
</evidence>
<dbReference type="PANTHER" id="PTHR33406:SF6">
    <property type="entry name" value="MEMBRANE PROTEIN YDGH-RELATED"/>
    <property type="match status" value="1"/>
</dbReference>
<feature type="transmembrane region" description="Helical" evidence="7">
    <location>
        <begin position="201"/>
        <end position="221"/>
    </location>
</feature>
<feature type="transmembrane region" description="Helical" evidence="7">
    <location>
        <begin position="509"/>
        <end position="528"/>
    </location>
</feature>
<comment type="caution">
    <text evidence="9">The sequence shown here is derived from an EMBL/GenBank/DDBJ whole genome shotgun (WGS) entry which is preliminary data.</text>
</comment>
<comment type="subcellular location">
    <subcellularLocation>
        <location evidence="1">Cell membrane</location>
        <topology evidence="1">Multi-pass membrane protein</topology>
    </subcellularLocation>
</comment>
<feature type="transmembrane region" description="Helical" evidence="7">
    <location>
        <begin position="363"/>
        <end position="387"/>
    </location>
</feature>
<feature type="transmembrane region" description="Helical" evidence="7">
    <location>
        <begin position="303"/>
        <end position="322"/>
    </location>
</feature>
<evidence type="ECO:0000256" key="4">
    <source>
        <dbReference type="ARBA" id="ARBA00022692"/>
    </source>
</evidence>
<dbReference type="InterPro" id="IPR000731">
    <property type="entry name" value="SSD"/>
</dbReference>
<keyword evidence="3" id="KW-1003">Cell membrane</keyword>
<dbReference type="PANTHER" id="PTHR33406">
    <property type="entry name" value="MEMBRANE PROTEIN MJ1562-RELATED"/>
    <property type="match status" value="1"/>
</dbReference>
<sequence length="681" mass="70865">MTATRPRLPDRLTSRRGAWISLGIVLLTFVALFGLFSRIDGPTGNETAPPDSESSQVSALLEEFANADEQSVLVVASRADAADLSLADITALTDIVPALDAHTGLESSAPTVSDDGAAAVIVAPITVGADNAETADIIKDLRTEVGDNTPAGLTLQVTGGPAFGADVTSSFDGADFTLLLVTILIVAVLLIVTYRSPILWLLPLVIVAFADQLAGKVTGAVGNLLDLQFDSGIISVLVFGAGTNYALLLISRYREELFVEENHRAALSTAWRKTMPAILASNITVVLALLTLALAVIPGTRGLGISSAVGLLIALAAVLFALPPLLAVCGRRVFWPFVPKPGTNAEHGKVWKGIATGVMRRPWLSLGAGVLVLTVMGAGLVGTTVGLDQVEKFRVQSESAAGLEVLGDHFPPGESQPIFIVANSAEADSVLDSVDDVDGVVRSNPIGETTDGALTKIMVTGEYAPGTPESLDLVTELRDIVHDVPGADAVVGGAVATDLDARAGNQQDLLLIAPLVLAVSFIVLLVLLRSLVAPVVLLLINVASAAAAIGAGSWLSRVLFDQHALDLQVPLLAFLFLVALGIDYTIFLVHRARAEAESHGTREGMVRAVSHTGAVITSAGIVLAAVFAALGVLPLVTLGQLGLIVGVGVIVDTLVVRTVIVPAVFGVLGDRIWWPRRRPPL</sequence>
<dbReference type="PROSITE" id="PS50156">
    <property type="entry name" value="SSD"/>
    <property type="match status" value="2"/>
</dbReference>
<dbReference type="SUPFAM" id="SSF82866">
    <property type="entry name" value="Multidrug efflux transporter AcrB transmembrane domain"/>
    <property type="match status" value="2"/>
</dbReference>
<evidence type="ECO:0000313" key="9">
    <source>
        <dbReference type="EMBL" id="MEW1975055.1"/>
    </source>
</evidence>
<feature type="domain" description="SSD" evidence="8">
    <location>
        <begin position="538"/>
        <end position="666"/>
    </location>
</feature>
<feature type="transmembrane region" description="Helical" evidence="7">
    <location>
        <begin position="233"/>
        <end position="253"/>
    </location>
</feature>
<name>A0ABV3LGL5_9MICO</name>
<evidence type="ECO:0000259" key="8">
    <source>
        <dbReference type="PROSITE" id="PS50156"/>
    </source>
</evidence>
<evidence type="ECO:0000256" key="6">
    <source>
        <dbReference type="ARBA" id="ARBA00023136"/>
    </source>
</evidence>
<keyword evidence="10" id="KW-1185">Reference proteome</keyword>
<proteinExistence type="inferred from homology"/>
<dbReference type="Pfam" id="PF03176">
    <property type="entry name" value="MMPL"/>
    <property type="match status" value="2"/>
</dbReference>
<evidence type="ECO:0000256" key="2">
    <source>
        <dbReference type="ARBA" id="ARBA00010157"/>
    </source>
</evidence>
<feature type="transmembrane region" description="Helical" evidence="7">
    <location>
        <begin position="641"/>
        <end position="668"/>
    </location>
</feature>
<feature type="transmembrane region" description="Helical" evidence="7">
    <location>
        <begin position="176"/>
        <end position="194"/>
    </location>
</feature>
<organism evidence="9 10">
    <name type="scientific">Microbacterium profundi</name>
    <dbReference type="NCBI Taxonomy" id="450380"/>
    <lineage>
        <taxon>Bacteria</taxon>
        <taxon>Bacillati</taxon>
        <taxon>Actinomycetota</taxon>
        <taxon>Actinomycetes</taxon>
        <taxon>Micrococcales</taxon>
        <taxon>Microbacteriaceae</taxon>
        <taxon>Microbacterium</taxon>
    </lineage>
</organism>
<gene>
    <name evidence="9" type="ORF">AB0301_08285</name>
</gene>
<feature type="transmembrane region" description="Helical" evidence="7">
    <location>
        <begin position="274"/>
        <end position="297"/>
    </location>
</feature>
<dbReference type="InterPro" id="IPR004869">
    <property type="entry name" value="MMPL_dom"/>
</dbReference>
<evidence type="ECO:0000256" key="3">
    <source>
        <dbReference type="ARBA" id="ARBA00022475"/>
    </source>
</evidence>
<keyword evidence="4 7" id="KW-0812">Transmembrane</keyword>
<keyword evidence="5 7" id="KW-1133">Transmembrane helix</keyword>
<reference evidence="9 10" key="1">
    <citation type="submission" date="2024-06" db="EMBL/GenBank/DDBJ databases">
        <title>The Natural Products Discovery Center: Release of the First 8490 Sequenced Strains for Exploring Actinobacteria Biosynthetic Diversity.</title>
        <authorList>
            <person name="Kalkreuter E."/>
            <person name="Kautsar S.A."/>
            <person name="Yang D."/>
            <person name="Bader C.D."/>
            <person name="Teijaro C.N."/>
            <person name="Fluegel L."/>
            <person name="Davis C.M."/>
            <person name="Simpson J.R."/>
            <person name="Lauterbach L."/>
            <person name="Steele A.D."/>
            <person name="Gui C."/>
            <person name="Meng S."/>
            <person name="Li G."/>
            <person name="Viehrig K."/>
            <person name="Ye F."/>
            <person name="Su P."/>
            <person name="Kiefer A.F."/>
            <person name="Nichols A."/>
            <person name="Cepeda A.J."/>
            <person name="Yan W."/>
            <person name="Fan B."/>
            <person name="Jiang Y."/>
            <person name="Adhikari A."/>
            <person name="Zheng C.-J."/>
            <person name="Schuster L."/>
            <person name="Cowan T.M."/>
            <person name="Smanski M.J."/>
            <person name="Chevrette M.G."/>
            <person name="De Carvalho L.P.S."/>
            <person name="Shen B."/>
        </authorList>
    </citation>
    <scope>NUCLEOTIDE SEQUENCE [LARGE SCALE GENOMIC DNA]</scope>
    <source>
        <strain evidence="9 10">NPDC077434</strain>
    </source>
</reference>
<comment type="similarity">
    <text evidence="2">Belongs to the resistance-nodulation-cell division (RND) (TC 2.A.6) family. MmpL subfamily.</text>
</comment>
<feature type="transmembrane region" description="Helical" evidence="7">
    <location>
        <begin position="535"/>
        <end position="555"/>
    </location>
</feature>
<feature type="transmembrane region" description="Helical" evidence="7">
    <location>
        <begin position="17"/>
        <end position="36"/>
    </location>
</feature>
<dbReference type="Gene3D" id="1.20.1640.10">
    <property type="entry name" value="Multidrug efflux transporter AcrB transmembrane domain"/>
    <property type="match status" value="2"/>
</dbReference>